<keyword evidence="3" id="KW-1185">Reference proteome</keyword>
<accession>A0A7M3T6N3</accession>
<evidence type="ECO:0000259" key="1">
    <source>
        <dbReference type="PROSITE" id="PS51857"/>
    </source>
</evidence>
<dbReference type="PROSITE" id="PS51857">
    <property type="entry name" value="CSD_2"/>
    <property type="match status" value="2"/>
</dbReference>
<name>A0A7M3T6N3_9RHOB</name>
<dbReference type="AlphaFoldDB" id="A0A7M3T6N3"/>
<evidence type="ECO:0000313" key="2">
    <source>
        <dbReference type="EMBL" id="QIE57664.1"/>
    </source>
</evidence>
<sequence length="184" mass="19574">MADTTDAHPVEGRVKWYDTGKGYGFVTADDGAGDVLLHANCLRRSGLTQAPEGARVVLEAVRGDRGRQAVAVLKIDAPEAAAAAPTLDKPTEIVAALAVAEGWFAARVKWFDRAKGFGFVNVFGDETDVFLHMETLRAAGLPDLAPGEAVAIRVAQGPRGRMAAEVKAWERMCSDKLDAEAKPS</sequence>
<dbReference type="GO" id="GO:0005829">
    <property type="term" value="C:cytosol"/>
    <property type="evidence" value="ECO:0007669"/>
    <property type="project" value="UniProtKB-ARBA"/>
</dbReference>
<protein>
    <submittedName>
        <fullName evidence="2">Cold shock domain-containing protein</fullName>
    </submittedName>
</protein>
<dbReference type="Proteomes" id="UP000503336">
    <property type="component" value="Chromosome"/>
</dbReference>
<dbReference type="PRINTS" id="PR00050">
    <property type="entry name" value="COLDSHOCK"/>
</dbReference>
<feature type="domain" description="CSD" evidence="1">
    <location>
        <begin position="103"/>
        <end position="168"/>
    </location>
</feature>
<gene>
    <name evidence="2" type="ORF">G5B40_20745</name>
</gene>
<dbReference type="RefSeq" id="WP_165102999.1">
    <property type="nucleotide sequence ID" value="NZ_CP049056.1"/>
</dbReference>
<dbReference type="InterPro" id="IPR002059">
    <property type="entry name" value="CSP_DNA-bd"/>
</dbReference>
<dbReference type="Pfam" id="PF00313">
    <property type="entry name" value="CSD"/>
    <property type="match status" value="2"/>
</dbReference>
<dbReference type="SUPFAM" id="SSF50249">
    <property type="entry name" value="Nucleic acid-binding proteins"/>
    <property type="match status" value="2"/>
</dbReference>
<dbReference type="KEGG" id="hdh:G5B40_20745"/>
<dbReference type="EMBL" id="CP049056">
    <property type="protein sequence ID" value="QIE57664.1"/>
    <property type="molecule type" value="Genomic_DNA"/>
</dbReference>
<dbReference type="SMART" id="SM00357">
    <property type="entry name" value="CSP"/>
    <property type="match status" value="2"/>
</dbReference>
<evidence type="ECO:0000313" key="3">
    <source>
        <dbReference type="Proteomes" id="UP000503336"/>
    </source>
</evidence>
<dbReference type="PANTHER" id="PTHR11544">
    <property type="entry name" value="COLD SHOCK DOMAIN CONTAINING PROTEINS"/>
    <property type="match status" value="1"/>
</dbReference>
<dbReference type="GO" id="GO:0003676">
    <property type="term" value="F:nucleic acid binding"/>
    <property type="evidence" value="ECO:0007669"/>
    <property type="project" value="InterPro"/>
</dbReference>
<dbReference type="CDD" id="cd04458">
    <property type="entry name" value="CSP_CDS"/>
    <property type="match status" value="2"/>
</dbReference>
<dbReference type="Gene3D" id="2.40.50.140">
    <property type="entry name" value="Nucleic acid-binding proteins"/>
    <property type="match status" value="2"/>
</dbReference>
<dbReference type="InterPro" id="IPR050181">
    <property type="entry name" value="Cold_shock_domain"/>
</dbReference>
<feature type="domain" description="CSD" evidence="1">
    <location>
        <begin position="9"/>
        <end position="74"/>
    </location>
</feature>
<organism evidence="2 3">
    <name type="scientific">Pikeienuella piscinae</name>
    <dbReference type="NCBI Taxonomy" id="2748098"/>
    <lineage>
        <taxon>Bacteria</taxon>
        <taxon>Pseudomonadati</taxon>
        <taxon>Pseudomonadota</taxon>
        <taxon>Alphaproteobacteria</taxon>
        <taxon>Rhodobacterales</taxon>
        <taxon>Paracoccaceae</taxon>
        <taxon>Pikeienuella</taxon>
    </lineage>
</organism>
<reference evidence="2 3" key="1">
    <citation type="submission" date="2020-02" db="EMBL/GenBank/DDBJ databases">
        <title>complete genome sequence of Rhodobacteraceae bacterium.</title>
        <authorList>
            <person name="Park J."/>
            <person name="Kim Y.-S."/>
            <person name="Kim K.-H."/>
        </authorList>
    </citation>
    <scope>NUCLEOTIDE SEQUENCE [LARGE SCALE GENOMIC DNA]</scope>
    <source>
        <strain evidence="2 3">RR4-56</strain>
    </source>
</reference>
<proteinExistence type="predicted"/>
<dbReference type="InterPro" id="IPR012340">
    <property type="entry name" value="NA-bd_OB-fold"/>
</dbReference>
<dbReference type="InterPro" id="IPR011129">
    <property type="entry name" value="CSD"/>
</dbReference>